<organism evidence="2 3">
    <name type="scientific">Gigaspora margarita</name>
    <dbReference type="NCBI Taxonomy" id="4874"/>
    <lineage>
        <taxon>Eukaryota</taxon>
        <taxon>Fungi</taxon>
        <taxon>Fungi incertae sedis</taxon>
        <taxon>Mucoromycota</taxon>
        <taxon>Glomeromycotina</taxon>
        <taxon>Glomeromycetes</taxon>
        <taxon>Diversisporales</taxon>
        <taxon>Gigasporaceae</taxon>
        <taxon>Gigaspora</taxon>
    </lineage>
</organism>
<dbReference type="Proteomes" id="UP000789901">
    <property type="component" value="Unassembled WGS sequence"/>
</dbReference>
<protein>
    <submittedName>
        <fullName evidence="2">9428_t:CDS:1</fullName>
    </submittedName>
</protein>
<feature type="compositionally biased region" description="Basic and acidic residues" evidence="1">
    <location>
        <begin position="43"/>
        <end position="60"/>
    </location>
</feature>
<proteinExistence type="predicted"/>
<feature type="region of interest" description="Disordered" evidence="1">
    <location>
        <begin position="43"/>
        <end position="108"/>
    </location>
</feature>
<gene>
    <name evidence="2" type="ORF">GMARGA_LOCUS35035</name>
</gene>
<reference evidence="2 3" key="1">
    <citation type="submission" date="2021-06" db="EMBL/GenBank/DDBJ databases">
        <authorList>
            <person name="Kallberg Y."/>
            <person name="Tangrot J."/>
            <person name="Rosling A."/>
        </authorList>
    </citation>
    <scope>NUCLEOTIDE SEQUENCE [LARGE SCALE GENOMIC DNA]</scope>
    <source>
        <strain evidence="2 3">120-4 pot B 10/14</strain>
    </source>
</reference>
<evidence type="ECO:0000313" key="3">
    <source>
        <dbReference type="Proteomes" id="UP000789901"/>
    </source>
</evidence>
<feature type="non-terminal residue" evidence="2">
    <location>
        <position position="1"/>
    </location>
</feature>
<sequence>HEHFKQNAKHPNIRTISTIASKMWNAVRGSRVKMQAVIAHNETKISNKNIKHEDHEENAKHPNIRTKSTIASKNVERPQKCETAGNGPIPQPYKCRKRYGQQLELDSQ</sequence>
<dbReference type="EMBL" id="CAJVQB010063462">
    <property type="protein sequence ID" value="CAG8840708.1"/>
    <property type="molecule type" value="Genomic_DNA"/>
</dbReference>
<evidence type="ECO:0000313" key="2">
    <source>
        <dbReference type="EMBL" id="CAG8840708.1"/>
    </source>
</evidence>
<evidence type="ECO:0000256" key="1">
    <source>
        <dbReference type="SAM" id="MobiDB-lite"/>
    </source>
</evidence>
<comment type="caution">
    <text evidence="2">The sequence shown here is derived from an EMBL/GenBank/DDBJ whole genome shotgun (WGS) entry which is preliminary data.</text>
</comment>
<accession>A0ABN7WTT4</accession>
<keyword evidence="3" id="KW-1185">Reference proteome</keyword>
<name>A0ABN7WTT4_GIGMA</name>